<protein>
    <submittedName>
        <fullName evidence="1">Uncharacterized protein</fullName>
    </submittedName>
</protein>
<gene>
    <name evidence="1" type="ORF">A3D04_01615</name>
</gene>
<reference evidence="1 2" key="1">
    <citation type="journal article" date="2016" name="Nat. Commun.">
        <title>Thousands of microbial genomes shed light on interconnected biogeochemical processes in an aquifer system.</title>
        <authorList>
            <person name="Anantharaman K."/>
            <person name="Brown C.T."/>
            <person name="Hug L.A."/>
            <person name="Sharon I."/>
            <person name="Castelle C.J."/>
            <person name="Probst A.J."/>
            <person name="Thomas B.C."/>
            <person name="Singh A."/>
            <person name="Wilkins M.J."/>
            <person name="Karaoz U."/>
            <person name="Brodie E.L."/>
            <person name="Williams K.H."/>
            <person name="Hubbard S.S."/>
            <person name="Banfield J.F."/>
        </authorList>
    </citation>
    <scope>NUCLEOTIDE SEQUENCE [LARGE SCALE GENOMIC DNA]</scope>
</reference>
<dbReference type="EMBL" id="MFBD01000037">
    <property type="protein sequence ID" value="OGD88146.1"/>
    <property type="molecule type" value="Genomic_DNA"/>
</dbReference>
<sequence>MTNEFDFDAVSQVEGILNSDADKPIQVRFSAFALLALDQHLTSMREMRRREIGVSHVGERDEDVLSSLQSMFRRTLEGEPAPVVTIDISFREMDALGNSLPRVFEIIDMVKKAAGFSSEYEQTFYGELLKRYRVLHRAFVYAGGRENKELLERLARLGERKSK</sequence>
<dbReference type="STRING" id="1797714.A3D04_01615"/>
<proteinExistence type="predicted"/>
<dbReference type="Proteomes" id="UP000177369">
    <property type="component" value="Unassembled WGS sequence"/>
</dbReference>
<accession>A0A1F5G8G5</accession>
<name>A0A1F5G8G5_9BACT</name>
<organism evidence="1 2">
    <name type="scientific">Candidatus Curtissbacteria bacterium RIFCSPHIGHO2_02_FULL_40_16b</name>
    <dbReference type="NCBI Taxonomy" id="1797714"/>
    <lineage>
        <taxon>Bacteria</taxon>
        <taxon>Candidatus Curtissiibacteriota</taxon>
    </lineage>
</organism>
<evidence type="ECO:0000313" key="2">
    <source>
        <dbReference type="Proteomes" id="UP000177369"/>
    </source>
</evidence>
<evidence type="ECO:0000313" key="1">
    <source>
        <dbReference type="EMBL" id="OGD88146.1"/>
    </source>
</evidence>
<dbReference type="AlphaFoldDB" id="A0A1F5G8G5"/>
<comment type="caution">
    <text evidence="1">The sequence shown here is derived from an EMBL/GenBank/DDBJ whole genome shotgun (WGS) entry which is preliminary data.</text>
</comment>